<reference evidence="1 2" key="1">
    <citation type="submission" date="2020-04" db="EMBL/GenBank/DDBJ databases">
        <authorList>
            <person name="Wallbank WR R."/>
            <person name="Pardo Diaz C."/>
            <person name="Kozak K."/>
            <person name="Martin S."/>
            <person name="Jiggins C."/>
            <person name="Moest M."/>
            <person name="Warren A I."/>
            <person name="Byers J.R.P. K."/>
            <person name="Montejo-Kovacevich G."/>
            <person name="Yen C E."/>
        </authorList>
    </citation>
    <scope>NUCLEOTIDE SEQUENCE [LARGE SCALE GENOMIC DNA]</scope>
</reference>
<proteinExistence type="predicted"/>
<evidence type="ECO:0000313" key="1">
    <source>
        <dbReference type="EMBL" id="CAB3220538.1"/>
    </source>
</evidence>
<dbReference type="Proteomes" id="UP000494106">
    <property type="component" value="Unassembled WGS sequence"/>
</dbReference>
<comment type="caution">
    <text evidence="1">The sequence shown here is derived from an EMBL/GenBank/DDBJ whole genome shotgun (WGS) entry which is preliminary data.</text>
</comment>
<accession>A0A8S0YMV6</accession>
<dbReference type="AlphaFoldDB" id="A0A8S0YMV6"/>
<protein>
    <submittedName>
        <fullName evidence="1">Uncharacterized protein</fullName>
    </submittedName>
</protein>
<keyword evidence="2" id="KW-1185">Reference proteome</keyword>
<dbReference type="EMBL" id="CADEBC010000045">
    <property type="protein sequence ID" value="CAB3220538.1"/>
    <property type="molecule type" value="Genomic_DNA"/>
</dbReference>
<name>A0A8S0YMV6_ARCPL</name>
<dbReference type="OrthoDB" id="7334959at2759"/>
<evidence type="ECO:0000313" key="2">
    <source>
        <dbReference type="Proteomes" id="UP000494106"/>
    </source>
</evidence>
<sequence>MLRAINFRTPFLYKVCRSYSTVNLARNELPYTSQEYDRITKDIVLLRLAVCPTAQVNICRNDDYQESSTLAGDPRSISSEREEIRAEVLAKWNQRPQLDTEKEWIKHSIHY</sequence>
<gene>
    <name evidence="1" type="ORF">APLA_LOCUS332</name>
</gene>
<organism evidence="1 2">
    <name type="scientific">Arctia plantaginis</name>
    <name type="common">Wood tiger moth</name>
    <name type="synonym">Phalaena plantaginis</name>
    <dbReference type="NCBI Taxonomy" id="874455"/>
    <lineage>
        <taxon>Eukaryota</taxon>
        <taxon>Metazoa</taxon>
        <taxon>Ecdysozoa</taxon>
        <taxon>Arthropoda</taxon>
        <taxon>Hexapoda</taxon>
        <taxon>Insecta</taxon>
        <taxon>Pterygota</taxon>
        <taxon>Neoptera</taxon>
        <taxon>Endopterygota</taxon>
        <taxon>Lepidoptera</taxon>
        <taxon>Glossata</taxon>
        <taxon>Ditrysia</taxon>
        <taxon>Noctuoidea</taxon>
        <taxon>Erebidae</taxon>
        <taxon>Arctiinae</taxon>
        <taxon>Arctia</taxon>
    </lineage>
</organism>